<dbReference type="PANTHER" id="PTHR42693">
    <property type="entry name" value="ARYLSULFATASE FAMILY MEMBER"/>
    <property type="match status" value="1"/>
</dbReference>
<reference evidence="6 7" key="1">
    <citation type="submission" date="2023-02" db="EMBL/GenBank/DDBJ databases">
        <title>Genome sequence of Lentisphaera profundi SAORIC-696.</title>
        <authorList>
            <person name="Kim e."/>
            <person name="Cho J.-C."/>
            <person name="Choi A."/>
            <person name="Kang I."/>
        </authorList>
    </citation>
    <scope>NUCLEOTIDE SEQUENCE [LARGE SCALE GENOMIC DNA]</scope>
    <source>
        <strain evidence="6 7">SAORIC-696</strain>
    </source>
</reference>
<dbReference type="InterPro" id="IPR050738">
    <property type="entry name" value="Sulfatase"/>
</dbReference>
<protein>
    <submittedName>
        <fullName evidence="6">Arylsulfatase</fullName>
    </submittedName>
</protein>
<proteinExistence type="inferred from homology"/>
<dbReference type="Gene3D" id="3.30.1120.10">
    <property type="match status" value="1"/>
</dbReference>
<dbReference type="Gene3D" id="3.40.720.10">
    <property type="entry name" value="Alkaline Phosphatase, subunit A"/>
    <property type="match status" value="1"/>
</dbReference>
<feature type="chain" id="PRO_5045111664" evidence="4">
    <location>
        <begin position="26"/>
        <end position="467"/>
    </location>
</feature>
<sequence>MNKSLMKNKIISSLLFLALSLMTYGEDSKPNIIFIMADDLGIGEIGCYGFNDIIKTPHIDSLATEGTMFTQAYTGSPVCGPSRCVLQTGKHSGHARRRDNTSTDGNKTLVPLKAADFTIAEMLKDAGYATGGCGKWGLGNAGTSGSPDKQGYDHFYGYLDQKKAHKYYVDTLWKNGKDVPVERIDGKPRYSHDSMADDMLKWIEDNHEKPFFYYAAFTIPHNEYKVPDLGIYAEVKNLSPTEKIFAAMITRMDSDVGRLMALLKKLEIDDNTIVFFTSDNGPAKIWKDDKFNSRGDQQGIKRSLFQGGVNEPMLVRWPGKIPAGKVSDFKWVFYDIMPTFAEMIGISKPESTDGISVLPTLLGKKQKPHDFIYWEFYSGFQQSIIIGDYKGIRFGTKDAMQLYKLSDDRKEANDIASSYPELVSRMTKIIDREHVDDTHWPTKEHKASSKKGKKSKKSGKSKKGKKA</sequence>
<comment type="similarity">
    <text evidence="1">Belongs to the sulfatase family.</text>
</comment>
<keyword evidence="4" id="KW-0732">Signal</keyword>
<dbReference type="Proteomes" id="UP001214250">
    <property type="component" value="Chromosome 1"/>
</dbReference>
<feature type="domain" description="Sulfatase N-terminal" evidence="5">
    <location>
        <begin position="30"/>
        <end position="346"/>
    </location>
</feature>
<keyword evidence="2" id="KW-0378">Hydrolase</keyword>
<name>A0ABY7VVV8_9BACT</name>
<feature type="compositionally biased region" description="Basic residues" evidence="3">
    <location>
        <begin position="448"/>
        <end position="467"/>
    </location>
</feature>
<keyword evidence="7" id="KW-1185">Reference proteome</keyword>
<evidence type="ECO:0000256" key="1">
    <source>
        <dbReference type="ARBA" id="ARBA00008779"/>
    </source>
</evidence>
<evidence type="ECO:0000256" key="3">
    <source>
        <dbReference type="SAM" id="MobiDB-lite"/>
    </source>
</evidence>
<dbReference type="PANTHER" id="PTHR42693:SF53">
    <property type="entry name" value="ENDO-4-O-SULFATASE"/>
    <property type="match status" value="1"/>
</dbReference>
<dbReference type="EMBL" id="CP117811">
    <property type="protein sequence ID" value="WDE96956.1"/>
    <property type="molecule type" value="Genomic_DNA"/>
</dbReference>
<evidence type="ECO:0000256" key="4">
    <source>
        <dbReference type="SAM" id="SignalP"/>
    </source>
</evidence>
<dbReference type="Pfam" id="PF00884">
    <property type="entry name" value="Sulfatase"/>
    <property type="match status" value="1"/>
</dbReference>
<dbReference type="RefSeq" id="WP_274151055.1">
    <property type="nucleotide sequence ID" value="NZ_CP117811.1"/>
</dbReference>
<feature type="compositionally biased region" description="Basic and acidic residues" evidence="3">
    <location>
        <begin position="434"/>
        <end position="447"/>
    </location>
</feature>
<gene>
    <name evidence="6" type="ORF">PQO03_03145</name>
</gene>
<accession>A0ABY7VVV8</accession>
<feature type="signal peptide" evidence="4">
    <location>
        <begin position="1"/>
        <end position="25"/>
    </location>
</feature>
<dbReference type="CDD" id="cd16145">
    <property type="entry name" value="ARS_like"/>
    <property type="match status" value="1"/>
</dbReference>
<dbReference type="SUPFAM" id="SSF53649">
    <property type="entry name" value="Alkaline phosphatase-like"/>
    <property type="match status" value="1"/>
</dbReference>
<dbReference type="InterPro" id="IPR000917">
    <property type="entry name" value="Sulfatase_N"/>
</dbReference>
<evidence type="ECO:0000259" key="5">
    <source>
        <dbReference type="Pfam" id="PF00884"/>
    </source>
</evidence>
<feature type="region of interest" description="Disordered" evidence="3">
    <location>
        <begin position="434"/>
        <end position="467"/>
    </location>
</feature>
<evidence type="ECO:0000313" key="6">
    <source>
        <dbReference type="EMBL" id="WDE96956.1"/>
    </source>
</evidence>
<evidence type="ECO:0000256" key="2">
    <source>
        <dbReference type="ARBA" id="ARBA00022801"/>
    </source>
</evidence>
<dbReference type="InterPro" id="IPR017850">
    <property type="entry name" value="Alkaline_phosphatase_core_sf"/>
</dbReference>
<evidence type="ECO:0000313" key="7">
    <source>
        <dbReference type="Proteomes" id="UP001214250"/>
    </source>
</evidence>
<organism evidence="6 7">
    <name type="scientific">Lentisphaera profundi</name>
    <dbReference type="NCBI Taxonomy" id="1658616"/>
    <lineage>
        <taxon>Bacteria</taxon>
        <taxon>Pseudomonadati</taxon>
        <taxon>Lentisphaerota</taxon>
        <taxon>Lentisphaeria</taxon>
        <taxon>Lentisphaerales</taxon>
        <taxon>Lentisphaeraceae</taxon>
        <taxon>Lentisphaera</taxon>
    </lineage>
</organism>